<feature type="binding site" evidence="6">
    <location>
        <begin position="213"/>
        <end position="216"/>
    </location>
    <ligand>
        <name>ATP</name>
        <dbReference type="ChEBI" id="CHEBI:30616"/>
    </ligand>
</feature>
<dbReference type="GO" id="GO:0005524">
    <property type="term" value="F:ATP binding"/>
    <property type="evidence" value="ECO:0007669"/>
    <property type="project" value="UniProtKB-KW"/>
</dbReference>
<dbReference type="GO" id="GO:0005737">
    <property type="term" value="C:cytoplasm"/>
    <property type="evidence" value="ECO:0007669"/>
    <property type="project" value="UniProtKB-SubCell"/>
</dbReference>
<feature type="binding site" evidence="6">
    <location>
        <begin position="293"/>
        <end position="296"/>
    </location>
    <ligand>
        <name>ATP</name>
        <dbReference type="ChEBI" id="CHEBI:30616"/>
    </ligand>
</feature>
<dbReference type="GO" id="GO:0008360">
    <property type="term" value="P:regulation of cell shape"/>
    <property type="evidence" value="ECO:0007669"/>
    <property type="project" value="UniProtKB-UniRule"/>
</dbReference>
<proteinExistence type="inferred from homology"/>
<evidence type="ECO:0000256" key="6">
    <source>
        <dbReference type="HAMAP-Rule" id="MF_02207"/>
    </source>
</evidence>
<feature type="binding site" evidence="6">
    <location>
        <begin position="165"/>
        <end position="167"/>
    </location>
    <ligand>
        <name>ATP</name>
        <dbReference type="ChEBI" id="CHEBI:30616"/>
    </ligand>
</feature>
<feature type="binding site" evidence="6">
    <location>
        <begin position="19"/>
        <end position="21"/>
    </location>
    <ligand>
        <name>ATP</name>
        <dbReference type="ChEBI" id="CHEBI:30616"/>
    </ligand>
</feature>
<name>A0A2M6WAF4_9BACT</name>
<comment type="caution">
    <text evidence="7">The sequence shown here is derived from an EMBL/GenBank/DDBJ whole genome shotgun (WGS) entry which is preliminary data.</text>
</comment>
<reference evidence="8" key="1">
    <citation type="submission" date="2017-09" db="EMBL/GenBank/DDBJ databases">
        <title>Depth-based differentiation of microbial function through sediment-hosted aquifers and enrichment of novel symbionts in the deep terrestrial subsurface.</title>
        <authorList>
            <person name="Probst A.J."/>
            <person name="Ladd B."/>
            <person name="Jarett J.K."/>
            <person name="Geller-Mcgrath D.E."/>
            <person name="Sieber C.M.K."/>
            <person name="Emerson J.B."/>
            <person name="Anantharaman K."/>
            <person name="Thomas B.C."/>
            <person name="Malmstrom R."/>
            <person name="Stieglmeier M."/>
            <person name="Klingl A."/>
            <person name="Woyke T."/>
            <person name="Ryan C.M."/>
            <person name="Banfield J.F."/>
        </authorList>
    </citation>
    <scope>NUCLEOTIDE SEQUENCE [LARGE SCALE GENOMIC DNA]</scope>
</reference>
<keyword evidence="4 6" id="KW-0133">Cell shape</keyword>
<keyword evidence="1 6" id="KW-0963">Cytoplasm</keyword>
<evidence type="ECO:0000256" key="5">
    <source>
        <dbReference type="ARBA" id="ARBA00023458"/>
    </source>
</evidence>
<dbReference type="InterPro" id="IPR004753">
    <property type="entry name" value="MreB"/>
</dbReference>
<evidence type="ECO:0000313" key="7">
    <source>
        <dbReference type="EMBL" id="PIT89792.1"/>
    </source>
</evidence>
<dbReference type="PRINTS" id="PR01652">
    <property type="entry name" value="SHAPEPROTEIN"/>
</dbReference>
<dbReference type="InterPro" id="IPR056546">
    <property type="entry name" value="MreB_MamK-like"/>
</dbReference>
<evidence type="ECO:0000256" key="4">
    <source>
        <dbReference type="ARBA" id="ARBA00022960"/>
    </source>
</evidence>
<dbReference type="Gene3D" id="3.30.420.40">
    <property type="match status" value="3"/>
</dbReference>
<accession>A0A2M6WAF4</accession>
<dbReference type="CDD" id="cd10225">
    <property type="entry name" value="ASKHA_NBD_MreB-like"/>
    <property type="match status" value="1"/>
</dbReference>
<dbReference type="AlphaFoldDB" id="A0A2M6WAF4"/>
<protein>
    <recommendedName>
        <fullName evidence="6">Cell shape-determining protein MreB</fullName>
    </recommendedName>
</protein>
<evidence type="ECO:0000256" key="1">
    <source>
        <dbReference type="ARBA" id="ARBA00022490"/>
    </source>
</evidence>
<dbReference type="Pfam" id="PF06723">
    <property type="entry name" value="MreB_Mbl"/>
    <property type="match status" value="1"/>
</dbReference>
<keyword evidence="3 6" id="KW-0067">ATP-binding</keyword>
<dbReference type="NCBIfam" id="TIGR00904">
    <property type="entry name" value="mreB"/>
    <property type="match status" value="1"/>
</dbReference>
<evidence type="ECO:0000313" key="8">
    <source>
        <dbReference type="Proteomes" id="UP000231464"/>
    </source>
</evidence>
<gene>
    <name evidence="6" type="primary">mreB</name>
    <name evidence="7" type="ORF">COU23_01975</name>
</gene>
<dbReference type="PANTHER" id="PTHR42749:SF1">
    <property type="entry name" value="CELL SHAPE-DETERMINING PROTEIN MREB"/>
    <property type="match status" value="1"/>
</dbReference>
<dbReference type="Proteomes" id="UP000231464">
    <property type="component" value="Unassembled WGS sequence"/>
</dbReference>
<dbReference type="EMBL" id="PFBP01000033">
    <property type="protein sequence ID" value="PIT89792.1"/>
    <property type="molecule type" value="Genomic_DNA"/>
</dbReference>
<evidence type="ECO:0000256" key="2">
    <source>
        <dbReference type="ARBA" id="ARBA00022741"/>
    </source>
</evidence>
<sequence length="346" mass="37686">MFKNIFGKFSHDLGVDLGTANTLIYVQGKGIVINEPSVVAINTRNDQILAIGDEAKKMIGKNPAHISVVRPLVDGIVSDFEVTEKMLKYFVDKIHKDSWLSTPRPRMVIGVPQDITEVERKAVEDAALSAGARKIYLVEEPIAAAIGARLPITEAVGNMVVDIGGGTTEIAVISLSGVVSSKSLKTAGIELDWDIINYAREKYNLFLGENSAENVKKILGSAYSMPEKMVMEIRGRDLYSGLPRSVKITDEEIRYALAKTINIIIDNIKSVVETTPPDLISEIYERGIILCGGGALLKGLDKLIFQETKIPTKVIDDPLTAIARGTGIILEDLEGLKDLLIPTTNE</sequence>
<evidence type="ECO:0000256" key="3">
    <source>
        <dbReference type="ARBA" id="ARBA00022840"/>
    </source>
</evidence>
<comment type="similarity">
    <text evidence="5 6">Belongs to the FtsA/MreB family.</text>
</comment>
<comment type="subunit">
    <text evidence="6">Forms polymers.</text>
</comment>
<organism evidence="7 8">
    <name type="scientific">Candidatus Kuenenbacteria bacterium CG10_big_fil_rev_8_21_14_0_10_36_11</name>
    <dbReference type="NCBI Taxonomy" id="1974618"/>
    <lineage>
        <taxon>Bacteria</taxon>
        <taxon>Candidatus Kueneniibacteriota</taxon>
    </lineage>
</organism>
<keyword evidence="2 6" id="KW-0547">Nucleotide-binding</keyword>
<dbReference type="PANTHER" id="PTHR42749">
    <property type="entry name" value="CELL SHAPE-DETERMINING PROTEIN MREB"/>
    <property type="match status" value="1"/>
</dbReference>
<dbReference type="InterPro" id="IPR043129">
    <property type="entry name" value="ATPase_NBD"/>
</dbReference>
<dbReference type="SUPFAM" id="SSF53067">
    <property type="entry name" value="Actin-like ATPase domain"/>
    <property type="match status" value="2"/>
</dbReference>
<comment type="function">
    <text evidence="6">Forms membrane-associated dynamic filaments that are essential for cell shape determination. Acts by regulating cell wall synthesis and cell elongation, and thus cell shape. A feedback loop between cell geometry and MreB localization may maintain elongated cell shape by targeting cell wall growth to regions of negative cell wall curvature.</text>
</comment>
<comment type="subcellular location">
    <subcellularLocation>
        <location evidence="6">Cytoplasm</location>
    </subcellularLocation>
    <text evidence="6">Membrane-associated.</text>
</comment>
<dbReference type="GO" id="GO:0000902">
    <property type="term" value="P:cell morphogenesis"/>
    <property type="evidence" value="ECO:0007669"/>
    <property type="project" value="InterPro"/>
</dbReference>
<dbReference type="HAMAP" id="MF_02207">
    <property type="entry name" value="MreB"/>
    <property type="match status" value="1"/>
</dbReference>
<dbReference type="NCBIfam" id="NF010539">
    <property type="entry name" value="PRK13927.1"/>
    <property type="match status" value="1"/>
</dbReference>